<name>A0A0D0AD54_9AGAM</name>
<dbReference type="AlphaFoldDB" id="A0A0D0AD54"/>
<gene>
    <name evidence="2" type="ORF">CY34DRAFT_322936</name>
</gene>
<organism evidence="2 3">
    <name type="scientific">Suillus luteus UH-Slu-Lm8-n1</name>
    <dbReference type="NCBI Taxonomy" id="930992"/>
    <lineage>
        <taxon>Eukaryota</taxon>
        <taxon>Fungi</taxon>
        <taxon>Dikarya</taxon>
        <taxon>Basidiomycota</taxon>
        <taxon>Agaricomycotina</taxon>
        <taxon>Agaricomycetes</taxon>
        <taxon>Agaricomycetidae</taxon>
        <taxon>Boletales</taxon>
        <taxon>Suillineae</taxon>
        <taxon>Suillaceae</taxon>
        <taxon>Suillus</taxon>
    </lineage>
</organism>
<reference evidence="2 3" key="1">
    <citation type="submission" date="2014-04" db="EMBL/GenBank/DDBJ databases">
        <authorList>
            <consortium name="DOE Joint Genome Institute"/>
            <person name="Kuo A."/>
            <person name="Ruytinx J."/>
            <person name="Rineau F."/>
            <person name="Colpaert J."/>
            <person name="Kohler A."/>
            <person name="Nagy L.G."/>
            <person name="Floudas D."/>
            <person name="Copeland A."/>
            <person name="Barry K.W."/>
            <person name="Cichocki N."/>
            <person name="Veneault-Fourrey C."/>
            <person name="LaButti K."/>
            <person name="Lindquist E.A."/>
            <person name="Lipzen A."/>
            <person name="Lundell T."/>
            <person name="Morin E."/>
            <person name="Murat C."/>
            <person name="Sun H."/>
            <person name="Tunlid A."/>
            <person name="Henrissat B."/>
            <person name="Grigoriev I.V."/>
            <person name="Hibbett D.S."/>
            <person name="Martin F."/>
            <person name="Nordberg H.P."/>
            <person name="Cantor M.N."/>
            <person name="Hua S.X."/>
        </authorList>
    </citation>
    <scope>NUCLEOTIDE SEQUENCE [LARGE SCALE GENOMIC DNA]</scope>
    <source>
        <strain evidence="2 3">UH-Slu-Lm8-n1</strain>
    </source>
</reference>
<dbReference type="InParanoid" id="A0A0D0AD54"/>
<sequence>MGLGSIGMHRNHILHRLIRYHLKRMIQLQKHPIIWQVRTRRVQNPRLLRYCITYVLPVAFAAHVVRILINAVHLAGATEPP</sequence>
<reference evidence="3" key="2">
    <citation type="submission" date="2015-01" db="EMBL/GenBank/DDBJ databases">
        <title>Evolutionary Origins and Diversification of the Mycorrhizal Mutualists.</title>
        <authorList>
            <consortium name="DOE Joint Genome Institute"/>
            <consortium name="Mycorrhizal Genomics Consortium"/>
            <person name="Kohler A."/>
            <person name="Kuo A."/>
            <person name="Nagy L.G."/>
            <person name="Floudas D."/>
            <person name="Copeland A."/>
            <person name="Barry K.W."/>
            <person name="Cichocki N."/>
            <person name="Veneault-Fourrey C."/>
            <person name="LaButti K."/>
            <person name="Lindquist E.A."/>
            <person name="Lipzen A."/>
            <person name="Lundell T."/>
            <person name="Morin E."/>
            <person name="Murat C."/>
            <person name="Riley R."/>
            <person name="Ohm R."/>
            <person name="Sun H."/>
            <person name="Tunlid A."/>
            <person name="Henrissat B."/>
            <person name="Grigoriev I.V."/>
            <person name="Hibbett D.S."/>
            <person name="Martin F."/>
        </authorList>
    </citation>
    <scope>NUCLEOTIDE SEQUENCE [LARGE SCALE GENOMIC DNA]</scope>
    <source>
        <strain evidence="3">UH-Slu-Lm8-n1</strain>
    </source>
</reference>
<dbReference type="OrthoDB" id="10372624at2759"/>
<protein>
    <submittedName>
        <fullName evidence="2">Uncharacterized protein</fullName>
    </submittedName>
</protein>
<dbReference type="EMBL" id="KN835334">
    <property type="protein sequence ID" value="KIK39641.1"/>
    <property type="molecule type" value="Genomic_DNA"/>
</dbReference>
<evidence type="ECO:0000313" key="3">
    <source>
        <dbReference type="Proteomes" id="UP000054485"/>
    </source>
</evidence>
<dbReference type="HOGENOM" id="CLU_2575435_0_0_1"/>
<evidence type="ECO:0000313" key="2">
    <source>
        <dbReference type="EMBL" id="KIK39641.1"/>
    </source>
</evidence>
<feature type="transmembrane region" description="Helical" evidence="1">
    <location>
        <begin position="47"/>
        <end position="69"/>
    </location>
</feature>
<evidence type="ECO:0000256" key="1">
    <source>
        <dbReference type="SAM" id="Phobius"/>
    </source>
</evidence>
<dbReference type="Proteomes" id="UP000054485">
    <property type="component" value="Unassembled WGS sequence"/>
</dbReference>
<proteinExistence type="predicted"/>
<keyword evidence="1" id="KW-1133">Transmembrane helix</keyword>
<keyword evidence="1" id="KW-0812">Transmembrane</keyword>
<keyword evidence="1" id="KW-0472">Membrane</keyword>
<keyword evidence="3" id="KW-1185">Reference proteome</keyword>
<accession>A0A0D0AD54</accession>